<keyword evidence="4" id="KW-1185">Reference proteome</keyword>
<reference evidence="3 4" key="1">
    <citation type="submission" date="2018-09" db="EMBL/GenBank/DDBJ databases">
        <title>A high-quality reference genome of wild soybean provides a powerful tool to mine soybean genomes.</title>
        <authorList>
            <person name="Xie M."/>
            <person name="Chung C.Y.L."/>
            <person name="Li M.-W."/>
            <person name="Wong F.-L."/>
            <person name="Chan T.-F."/>
            <person name="Lam H.-M."/>
        </authorList>
    </citation>
    <scope>NUCLEOTIDE SEQUENCE [LARGE SCALE GENOMIC DNA]</scope>
    <source>
        <strain evidence="4">cv. W05</strain>
        <tissue evidence="3">Hypocotyl of etiolated seedlings</tissue>
    </source>
</reference>
<protein>
    <submittedName>
        <fullName evidence="3">Uncharacterized protein</fullName>
    </submittedName>
</protein>
<feature type="compositionally biased region" description="Basic residues" evidence="2">
    <location>
        <begin position="85"/>
        <end position="98"/>
    </location>
</feature>
<dbReference type="PANTHER" id="PTHR38936">
    <property type="entry name" value="TITIN-LIKE ISOFORM X2"/>
    <property type="match status" value="1"/>
</dbReference>
<feature type="coiled-coil region" evidence="1">
    <location>
        <begin position="177"/>
        <end position="204"/>
    </location>
</feature>
<feature type="coiled-coil region" evidence="1">
    <location>
        <begin position="233"/>
        <end position="274"/>
    </location>
</feature>
<dbReference type="PANTHER" id="PTHR38936:SF1">
    <property type="entry name" value="DUF641 DOMAIN-CONTAINING PROTEIN"/>
    <property type="match status" value="1"/>
</dbReference>
<name>A0A445FH29_GLYSO</name>
<feature type="region of interest" description="Disordered" evidence="2">
    <location>
        <begin position="1"/>
        <end position="36"/>
    </location>
</feature>
<dbReference type="AlphaFoldDB" id="A0A445FH29"/>
<evidence type="ECO:0000256" key="1">
    <source>
        <dbReference type="SAM" id="Coils"/>
    </source>
</evidence>
<dbReference type="Gramene" id="XM_028361650.1">
    <property type="protein sequence ID" value="XP_028217451.1"/>
    <property type="gene ID" value="LOC114399455"/>
</dbReference>
<evidence type="ECO:0000313" key="4">
    <source>
        <dbReference type="Proteomes" id="UP000289340"/>
    </source>
</evidence>
<comment type="caution">
    <text evidence="3">The sequence shown here is derived from an EMBL/GenBank/DDBJ whole genome shotgun (WGS) entry which is preliminary data.</text>
</comment>
<organism evidence="3 4">
    <name type="scientific">Glycine soja</name>
    <name type="common">Wild soybean</name>
    <dbReference type="NCBI Taxonomy" id="3848"/>
    <lineage>
        <taxon>Eukaryota</taxon>
        <taxon>Viridiplantae</taxon>
        <taxon>Streptophyta</taxon>
        <taxon>Embryophyta</taxon>
        <taxon>Tracheophyta</taxon>
        <taxon>Spermatophyta</taxon>
        <taxon>Magnoliopsida</taxon>
        <taxon>eudicotyledons</taxon>
        <taxon>Gunneridae</taxon>
        <taxon>Pentapetalae</taxon>
        <taxon>rosids</taxon>
        <taxon>fabids</taxon>
        <taxon>Fabales</taxon>
        <taxon>Fabaceae</taxon>
        <taxon>Papilionoideae</taxon>
        <taxon>50 kb inversion clade</taxon>
        <taxon>NPAAA clade</taxon>
        <taxon>indigoferoid/millettioid clade</taxon>
        <taxon>Phaseoleae</taxon>
        <taxon>Glycine</taxon>
        <taxon>Glycine subgen. Soja</taxon>
    </lineage>
</organism>
<dbReference type="Proteomes" id="UP000289340">
    <property type="component" value="Chromosome 19"/>
</dbReference>
<evidence type="ECO:0000256" key="2">
    <source>
        <dbReference type="SAM" id="MobiDB-lite"/>
    </source>
</evidence>
<feature type="region of interest" description="Disordered" evidence="2">
    <location>
        <begin position="70"/>
        <end position="99"/>
    </location>
</feature>
<evidence type="ECO:0000313" key="3">
    <source>
        <dbReference type="EMBL" id="RZB48117.1"/>
    </source>
</evidence>
<dbReference type="EMBL" id="QZWG01000019">
    <property type="protein sequence ID" value="RZB48117.1"/>
    <property type="molecule type" value="Genomic_DNA"/>
</dbReference>
<sequence>MGRKRASKNSDRVQALVRGSYDHPTVVEPQPSNGNIQLPRALESQLEIPLPGLTSPKHPNLLVGRAEMRHAKSPAQEQVNQDHGHQKKPPTPAKKKIKFCGASVRRSERIKSSVVNHPNTNCYIEVVEDLTVSDGEKDEADTQLEQVLLAEPEMEFELPLEHEHESEPELADNLGEKKSWKEKVDCALQRIEALDKTVELLKSKVDENIAFCEAPSMASISYKSMYIDSQKKIEALTVENQRLNGKLENALGKIEAYEKEIRVLVDVLDKTKDAVKDTMITNVAKTIEAAVNVSTQAMQIHNACSASAVKRKRNEN</sequence>
<proteinExistence type="predicted"/>
<keyword evidence="1" id="KW-0175">Coiled coil</keyword>
<gene>
    <name evidence="3" type="ORF">D0Y65_051593</name>
</gene>
<accession>A0A445FH29</accession>